<evidence type="ECO:0000256" key="2">
    <source>
        <dbReference type="SAM" id="Coils"/>
    </source>
</evidence>
<feature type="coiled-coil region" evidence="2">
    <location>
        <begin position="67"/>
        <end position="101"/>
    </location>
</feature>
<accession>A0A7I8KVY2</accession>
<gene>
    <name evidence="3" type="ORF">SI8410_09012360</name>
</gene>
<sequence>MQKPGLMGMKGLDQLRSVKGSTVGHAKTVSAVNTRLSSDSISIGAFANLKLTAEKLVKEQASVKTDLEMANSKLKKSTEQIQLLEVKLREAINENAKLKVKHKEDGKLWNGLDSKLSSTKMLCDQLTETLQRLAGVTQDAEKDKKFFEEKLSNSSKAFDDLSCQLNNLSEKLDYAEKIITDGKQNMLKLEDEKREREKNLREERRLNCNLMTERDAIAKQLKDAFEENKVSVRSLNSQVEELQQKVESKDSICRSLRATVENLEDERNALQSRNEDFSLQLVRSSQETKNLEMIVHGLLITVKEMDRNSLNISDNIVQLLSSFQAFEKLVEQEKNLVVKNEKRKFDELHHQFENAISENDSLKWQVEALRNKTVELQKAQEFLMVQHAEECRLVEDKVRKIESESDAIVLKNDELKLLVTQLEEKNSHLSEVHSLADSQLKDLLLNASKLESENQDFQNKMQLMLLEKADVTSLQNTIETQKQKIETLESQINELNRVMDEKDKCNIHFSEREKLLEGQKSEIQASLISVECRLSEARKQYDLMLETKQSELSRHLKEISQRNDQAINDIRKKYEMEKLEIINIEKEKIDKLVNDMETKCEVKLAESKEEAQRHLVRIQEEHDASMEQIRLEFDRKESKLRDFHCEELQRIQLQADNELREKTSLMRKEHEIQMQVLRHQHEDECRKLQEELDILKSKEEKQRTLLQLQWKVMDEKSQQNDVEVNSKKEYSASSRKTMGLEIVNESQISLNRQENGRKEADLCGVMRTPVVNILKKMEKGSKGDAMNIPKHSKKVTHHEYEIETSNGRTITKRRKTKSTVMFGDTTTHKRVNLKTPTVGEDAKKTSKVHKGTRVRSSTIGDLFSEASLNPYTEDPYAFD</sequence>
<dbReference type="PANTHER" id="PTHR23160">
    <property type="entry name" value="SYNAPTONEMAL COMPLEX PROTEIN-RELATED"/>
    <property type="match status" value="1"/>
</dbReference>
<dbReference type="OrthoDB" id="783434at2759"/>
<reference evidence="3" key="1">
    <citation type="submission" date="2020-02" db="EMBL/GenBank/DDBJ databases">
        <authorList>
            <person name="Scholz U."/>
            <person name="Mascher M."/>
            <person name="Fiebig A."/>
        </authorList>
    </citation>
    <scope>NUCLEOTIDE SEQUENCE</scope>
</reference>
<dbReference type="EMBL" id="LR746272">
    <property type="protein sequence ID" value="CAA7401682.1"/>
    <property type="molecule type" value="Genomic_DNA"/>
</dbReference>
<feature type="coiled-coil region" evidence="2">
    <location>
        <begin position="179"/>
        <end position="280"/>
    </location>
</feature>
<dbReference type="Proteomes" id="UP000663760">
    <property type="component" value="Chromosome 9"/>
</dbReference>
<feature type="coiled-coil region" evidence="2">
    <location>
        <begin position="352"/>
        <end position="505"/>
    </location>
</feature>
<keyword evidence="1 2" id="KW-0175">Coiled coil</keyword>
<name>A0A7I8KVY2_SPIIN</name>
<keyword evidence="4" id="KW-1185">Reference proteome</keyword>
<evidence type="ECO:0000256" key="1">
    <source>
        <dbReference type="ARBA" id="ARBA00023054"/>
    </source>
</evidence>
<protein>
    <submittedName>
        <fullName evidence="3">Uncharacterized protein</fullName>
    </submittedName>
</protein>
<proteinExistence type="predicted"/>
<evidence type="ECO:0000313" key="3">
    <source>
        <dbReference type="EMBL" id="CAA7401682.1"/>
    </source>
</evidence>
<organism evidence="3 4">
    <name type="scientific">Spirodela intermedia</name>
    <name type="common">Intermediate duckweed</name>
    <dbReference type="NCBI Taxonomy" id="51605"/>
    <lineage>
        <taxon>Eukaryota</taxon>
        <taxon>Viridiplantae</taxon>
        <taxon>Streptophyta</taxon>
        <taxon>Embryophyta</taxon>
        <taxon>Tracheophyta</taxon>
        <taxon>Spermatophyta</taxon>
        <taxon>Magnoliopsida</taxon>
        <taxon>Liliopsida</taxon>
        <taxon>Araceae</taxon>
        <taxon>Lemnoideae</taxon>
        <taxon>Spirodela</taxon>
    </lineage>
</organism>
<dbReference type="GO" id="GO:0007131">
    <property type="term" value="P:reciprocal meiotic recombination"/>
    <property type="evidence" value="ECO:0007669"/>
    <property type="project" value="TreeGrafter"/>
</dbReference>
<evidence type="ECO:0000313" key="4">
    <source>
        <dbReference type="Proteomes" id="UP000663760"/>
    </source>
</evidence>
<dbReference type="AlphaFoldDB" id="A0A7I8KVY2"/>
<dbReference type="PANTHER" id="PTHR23160:SF3">
    <property type="entry name" value="SYNAPTONEMAL COMPLEX PROTEIN 1-RELATED"/>
    <property type="match status" value="1"/>
</dbReference>
<feature type="coiled-coil region" evidence="2">
    <location>
        <begin position="567"/>
        <end position="705"/>
    </location>
</feature>